<dbReference type="EMBL" id="CP076544">
    <property type="protein sequence ID" value="QWS34714.1"/>
    <property type="molecule type" value="Genomic_DNA"/>
</dbReference>
<name>A0ACD1E7D5_9MICO</name>
<proteinExistence type="predicted"/>
<organism evidence="1 2">
    <name type="scientific">Curtobacterium aetherium</name>
    <dbReference type="NCBI Taxonomy" id="2841594"/>
    <lineage>
        <taxon>Bacteria</taxon>
        <taxon>Bacillati</taxon>
        <taxon>Actinomycetota</taxon>
        <taxon>Actinomycetes</taxon>
        <taxon>Micrococcales</taxon>
        <taxon>Microbacteriaceae</taxon>
        <taxon>Curtobacterium</taxon>
    </lineage>
</organism>
<keyword evidence="2" id="KW-1185">Reference proteome</keyword>
<evidence type="ECO:0000313" key="1">
    <source>
        <dbReference type="EMBL" id="QWS34714.1"/>
    </source>
</evidence>
<accession>A0ACD1E7D5</accession>
<dbReference type="Proteomes" id="UP000681794">
    <property type="component" value="Chromosome"/>
</dbReference>
<reference evidence="1" key="1">
    <citation type="submission" date="2021-06" db="EMBL/GenBank/DDBJ databases">
        <authorList>
            <person name="Ellington A.J."/>
            <person name="Bryan N.C."/>
            <person name="Christner B.C."/>
            <person name="Reisch C.R."/>
        </authorList>
    </citation>
    <scope>NUCLEOTIDE SEQUENCE</scope>
    <source>
        <strain evidence="1">L6-1</strain>
    </source>
</reference>
<sequence>MSENPGAPGPTAPSDASGGRYRALDTDAKLAVLLAEERELDHDVFDLDDAWAVGSWIRRTALERGLGVGFAVSFGEQRVFHAATPGSGAVNDAWLDRKFRVVRHFAHSTLAVRTQYEAGGSTFDEAAALDPRQYQAAGGGFPLLVRGLLVGAVGVSGLEMHDDHALVVEALRAHRAGRA</sequence>
<protein>
    <submittedName>
        <fullName evidence="1">Heme-degrading domain-containing protein</fullName>
    </submittedName>
</protein>
<gene>
    <name evidence="1" type="ORF">KM842_06140</name>
</gene>
<evidence type="ECO:0000313" key="2">
    <source>
        <dbReference type="Proteomes" id="UP000681794"/>
    </source>
</evidence>